<dbReference type="HAMAP" id="MF_00244">
    <property type="entry name" value="NaMN_adenylyltr"/>
    <property type="match status" value="1"/>
</dbReference>
<evidence type="ECO:0000256" key="7">
    <source>
        <dbReference type="ARBA" id="ARBA00022840"/>
    </source>
</evidence>
<dbReference type="Pfam" id="PF01467">
    <property type="entry name" value="CTP_transf_like"/>
    <property type="match status" value="1"/>
</dbReference>
<dbReference type="SUPFAM" id="SSF52374">
    <property type="entry name" value="Nucleotidylyl transferase"/>
    <property type="match status" value="1"/>
</dbReference>
<keyword evidence="7 10" id="KW-0067">ATP-binding</keyword>
<keyword evidence="8 10" id="KW-0520">NAD</keyword>
<dbReference type="GO" id="GO:0005524">
    <property type="term" value="F:ATP binding"/>
    <property type="evidence" value="ECO:0007669"/>
    <property type="project" value="UniProtKB-KW"/>
</dbReference>
<dbReference type="CDD" id="cd02165">
    <property type="entry name" value="NMNAT"/>
    <property type="match status" value="1"/>
</dbReference>
<dbReference type="EMBL" id="JACBZO010000001">
    <property type="protein sequence ID" value="NYI40966.1"/>
    <property type="molecule type" value="Genomic_DNA"/>
</dbReference>
<name>A0A7Z0CGZ4_9MICO</name>
<dbReference type="InterPro" id="IPR014729">
    <property type="entry name" value="Rossmann-like_a/b/a_fold"/>
</dbReference>
<protein>
    <recommendedName>
        <fullName evidence="10">Probable nicotinate-nucleotide adenylyltransferase</fullName>
        <ecNumber evidence="10">2.7.7.18</ecNumber>
    </recommendedName>
    <alternativeName>
        <fullName evidence="10">Deamido-NAD(+) diphosphorylase</fullName>
    </alternativeName>
    <alternativeName>
        <fullName evidence="10">Deamido-NAD(+) pyrophosphorylase</fullName>
    </alternativeName>
    <alternativeName>
        <fullName evidence="10">Nicotinate mononucleotide adenylyltransferase</fullName>
        <shortName evidence="10">NaMN adenylyltransferase</shortName>
    </alternativeName>
</protein>
<comment type="similarity">
    <text evidence="10">Belongs to the NadD family.</text>
</comment>
<evidence type="ECO:0000256" key="1">
    <source>
        <dbReference type="ARBA" id="ARBA00002324"/>
    </source>
</evidence>
<feature type="domain" description="Cytidyltransferase-like" evidence="11">
    <location>
        <begin position="8"/>
        <end position="165"/>
    </location>
</feature>
<comment type="pathway">
    <text evidence="2 10">Cofactor biosynthesis; NAD(+) biosynthesis; deamido-NAD(+) from nicotinate D-ribonucleotide: step 1/1.</text>
</comment>
<evidence type="ECO:0000256" key="10">
    <source>
        <dbReference type="HAMAP-Rule" id="MF_00244"/>
    </source>
</evidence>
<comment type="function">
    <text evidence="1 10">Catalyzes the reversible adenylation of nicotinate mononucleotide (NaMN) to nicotinic acid adenine dinucleotide (NaAD).</text>
</comment>
<keyword evidence="3 10" id="KW-0662">Pyridine nucleotide biosynthesis</keyword>
<dbReference type="AlphaFoldDB" id="A0A7Z0CGZ4"/>
<dbReference type="NCBIfam" id="TIGR00482">
    <property type="entry name" value="nicotinate (nicotinamide) nucleotide adenylyltransferase"/>
    <property type="match status" value="1"/>
</dbReference>
<sequence length="196" mass="21104">MTNERIGVLGGTFDPIHLGHMVVASEVCAALALDRVILVPAHRQPFKDSTGHASPAQRIAMCRLAVEGDDRLEVSDVDIARGGLTYSVDTLTDLAAEHPGAELFFIAGADAVSRLSEWREPARLMQLATFVGVRRKGSPIPALTPPHLVVETPEVGVSSTEVRRRRRTGEPVRYLVPDPVAAYIAQHALYLGGPDA</sequence>
<evidence type="ECO:0000259" key="11">
    <source>
        <dbReference type="Pfam" id="PF01467"/>
    </source>
</evidence>
<comment type="caution">
    <text evidence="12">The sequence shown here is derived from an EMBL/GenBank/DDBJ whole genome shotgun (WGS) entry which is preliminary data.</text>
</comment>
<keyword evidence="4 10" id="KW-0808">Transferase</keyword>
<evidence type="ECO:0000256" key="6">
    <source>
        <dbReference type="ARBA" id="ARBA00022741"/>
    </source>
</evidence>
<accession>A0A7Z0CGZ4</accession>
<comment type="catalytic activity">
    <reaction evidence="9 10">
        <text>nicotinate beta-D-ribonucleotide + ATP + H(+) = deamido-NAD(+) + diphosphate</text>
        <dbReference type="Rhea" id="RHEA:22860"/>
        <dbReference type="ChEBI" id="CHEBI:15378"/>
        <dbReference type="ChEBI" id="CHEBI:30616"/>
        <dbReference type="ChEBI" id="CHEBI:33019"/>
        <dbReference type="ChEBI" id="CHEBI:57502"/>
        <dbReference type="ChEBI" id="CHEBI:58437"/>
        <dbReference type="EC" id="2.7.7.18"/>
    </reaction>
</comment>
<evidence type="ECO:0000256" key="2">
    <source>
        <dbReference type="ARBA" id="ARBA00005019"/>
    </source>
</evidence>
<evidence type="ECO:0000313" key="13">
    <source>
        <dbReference type="Proteomes" id="UP000547973"/>
    </source>
</evidence>
<dbReference type="GO" id="GO:0004515">
    <property type="term" value="F:nicotinate-nucleotide adenylyltransferase activity"/>
    <property type="evidence" value="ECO:0007669"/>
    <property type="project" value="UniProtKB-UniRule"/>
</dbReference>
<evidence type="ECO:0000256" key="5">
    <source>
        <dbReference type="ARBA" id="ARBA00022695"/>
    </source>
</evidence>
<gene>
    <name evidence="10" type="primary">nadD</name>
    <name evidence="12" type="ORF">BKA03_001085</name>
</gene>
<proteinExistence type="inferred from homology"/>
<dbReference type="NCBIfam" id="NF000840">
    <property type="entry name" value="PRK00071.1-3"/>
    <property type="match status" value="1"/>
</dbReference>
<dbReference type="UniPathway" id="UPA00253">
    <property type="reaction ID" value="UER00332"/>
</dbReference>
<dbReference type="NCBIfam" id="TIGR00125">
    <property type="entry name" value="cyt_tran_rel"/>
    <property type="match status" value="1"/>
</dbReference>
<keyword evidence="6 10" id="KW-0547">Nucleotide-binding</keyword>
<dbReference type="InterPro" id="IPR004821">
    <property type="entry name" value="Cyt_trans-like"/>
</dbReference>
<organism evidence="12 13">
    <name type="scientific">Demequina lutea</name>
    <dbReference type="NCBI Taxonomy" id="431489"/>
    <lineage>
        <taxon>Bacteria</taxon>
        <taxon>Bacillati</taxon>
        <taxon>Actinomycetota</taxon>
        <taxon>Actinomycetes</taxon>
        <taxon>Micrococcales</taxon>
        <taxon>Demequinaceae</taxon>
        <taxon>Demequina</taxon>
    </lineage>
</organism>
<dbReference type="GO" id="GO:0009435">
    <property type="term" value="P:NAD+ biosynthetic process"/>
    <property type="evidence" value="ECO:0007669"/>
    <property type="project" value="UniProtKB-UniRule"/>
</dbReference>
<keyword evidence="5 10" id="KW-0548">Nucleotidyltransferase</keyword>
<evidence type="ECO:0000256" key="4">
    <source>
        <dbReference type="ARBA" id="ARBA00022679"/>
    </source>
</evidence>
<keyword evidence="13" id="KW-1185">Reference proteome</keyword>
<dbReference type="OrthoDB" id="5295945at2"/>
<dbReference type="Proteomes" id="UP000547973">
    <property type="component" value="Unassembled WGS sequence"/>
</dbReference>
<dbReference type="PANTHER" id="PTHR39321">
    <property type="entry name" value="NICOTINATE-NUCLEOTIDE ADENYLYLTRANSFERASE-RELATED"/>
    <property type="match status" value="1"/>
</dbReference>
<dbReference type="PANTHER" id="PTHR39321:SF3">
    <property type="entry name" value="PHOSPHOPANTETHEINE ADENYLYLTRANSFERASE"/>
    <property type="match status" value="1"/>
</dbReference>
<dbReference type="EC" id="2.7.7.18" evidence="10"/>
<evidence type="ECO:0000256" key="3">
    <source>
        <dbReference type="ARBA" id="ARBA00022642"/>
    </source>
</evidence>
<evidence type="ECO:0000313" key="12">
    <source>
        <dbReference type="EMBL" id="NYI40966.1"/>
    </source>
</evidence>
<dbReference type="Gene3D" id="3.40.50.620">
    <property type="entry name" value="HUPs"/>
    <property type="match status" value="1"/>
</dbReference>
<evidence type="ECO:0000256" key="8">
    <source>
        <dbReference type="ARBA" id="ARBA00023027"/>
    </source>
</evidence>
<dbReference type="InterPro" id="IPR005248">
    <property type="entry name" value="NadD/NMNAT"/>
</dbReference>
<evidence type="ECO:0000256" key="9">
    <source>
        <dbReference type="ARBA" id="ARBA00048721"/>
    </source>
</evidence>
<reference evidence="12 13" key="1">
    <citation type="submission" date="2020-07" db="EMBL/GenBank/DDBJ databases">
        <title>Sequencing the genomes of 1000 actinobacteria strains.</title>
        <authorList>
            <person name="Klenk H.-P."/>
        </authorList>
    </citation>
    <scope>NUCLEOTIDE SEQUENCE [LARGE SCALE GENOMIC DNA]</scope>
    <source>
        <strain evidence="12 13">DSM 19970</strain>
    </source>
</reference>
<dbReference type="RefSeq" id="WP_083971977.1">
    <property type="nucleotide sequence ID" value="NZ_BBRC01000014.1"/>
</dbReference>